<evidence type="ECO:0000256" key="1">
    <source>
        <dbReference type="SAM" id="Phobius"/>
    </source>
</evidence>
<reference evidence="2" key="1">
    <citation type="journal article" date="2021" name="Proc. Natl. Acad. Sci. U.S.A.">
        <title>A Catalog of Tens of Thousands of Viruses from Human Metagenomes Reveals Hidden Associations with Chronic Diseases.</title>
        <authorList>
            <person name="Tisza M.J."/>
            <person name="Buck C.B."/>
        </authorList>
    </citation>
    <scope>NUCLEOTIDE SEQUENCE</scope>
    <source>
        <strain evidence="2">CtXPH7</strain>
    </source>
</reference>
<feature type="transmembrane region" description="Helical" evidence="1">
    <location>
        <begin position="93"/>
        <end position="114"/>
    </location>
</feature>
<keyword evidence="1" id="KW-1133">Transmembrane helix</keyword>
<sequence>MVSEKQLNAVMHVLCDFYETHPESSYVTISGLHRGGIKDPDNIVNILEAKGLVVVGSKYKEVSRSECPIRLTSQGKTYFIDKQRKKTITRNQFIRDSFIALLGAVVGSLVTWFIGHKSDGSETSSL</sequence>
<keyword evidence="1" id="KW-0812">Transmembrane</keyword>
<proteinExistence type="predicted"/>
<name>A0A8S5LYJ9_9CAUD</name>
<protein>
    <submittedName>
        <fullName evidence="2">Uncharacterized protein</fullName>
    </submittedName>
</protein>
<dbReference type="EMBL" id="BK014767">
    <property type="protein sequence ID" value="DAD74903.1"/>
    <property type="molecule type" value="Genomic_DNA"/>
</dbReference>
<organism evidence="2">
    <name type="scientific">Siphoviridae sp. ctXPH7</name>
    <dbReference type="NCBI Taxonomy" id="2826367"/>
    <lineage>
        <taxon>Viruses</taxon>
        <taxon>Duplodnaviria</taxon>
        <taxon>Heunggongvirae</taxon>
        <taxon>Uroviricota</taxon>
        <taxon>Caudoviricetes</taxon>
    </lineage>
</organism>
<keyword evidence="1" id="KW-0472">Membrane</keyword>
<evidence type="ECO:0000313" key="2">
    <source>
        <dbReference type="EMBL" id="DAD74903.1"/>
    </source>
</evidence>
<accession>A0A8S5LYJ9</accession>